<keyword evidence="2" id="KW-1185">Reference proteome</keyword>
<dbReference type="Proteomes" id="UP000819052">
    <property type="component" value="Unassembled WGS sequence"/>
</dbReference>
<name>A0ABX0MCJ3_9BURK</name>
<proteinExistence type="predicted"/>
<comment type="caution">
    <text evidence="1">The sequence shown here is derived from an EMBL/GenBank/DDBJ whole genome shotgun (WGS) entry which is preliminary data.</text>
</comment>
<evidence type="ECO:0000313" key="2">
    <source>
        <dbReference type="Proteomes" id="UP000819052"/>
    </source>
</evidence>
<reference evidence="1 2" key="1">
    <citation type="submission" date="2019-09" db="EMBL/GenBank/DDBJ databases">
        <title>Taxonomy of Antarctic Massilia spp.: description of Massilia rubra sp. nov., Massilia aquatica sp. nov., Massilia mucilaginosa sp. nov., Massilia frigida sp. nov. isolated from streams, lakes and regoliths.</title>
        <authorList>
            <person name="Holochova P."/>
            <person name="Sedlacek I."/>
            <person name="Kralova S."/>
            <person name="Maslanova I."/>
            <person name="Busse H.-J."/>
            <person name="Stankova E."/>
            <person name="Vrbovska V."/>
            <person name="Kovarovic V."/>
            <person name="Bartak M."/>
            <person name="Svec P."/>
            <person name="Pantucek R."/>
        </authorList>
    </citation>
    <scope>NUCLEOTIDE SEQUENCE [LARGE SCALE GENOMIC DNA]</scope>
    <source>
        <strain evidence="1 2">CCM 8693</strain>
    </source>
</reference>
<evidence type="ECO:0000313" key="1">
    <source>
        <dbReference type="EMBL" id="NHZ44393.1"/>
    </source>
</evidence>
<protein>
    <submittedName>
        <fullName evidence="1">Uncharacterized protein</fullName>
    </submittedName>
</protein>
<gene>
    <name evidence="1" type="ORF">F1609_30160</name>
</gene>
<accession>A0ABX0MCJ3</accession>
<organism evidence="1 2">
    <name type="scientific">Massilia aquatica</name>
    <dbReference type="NCBI Taxonomy" id="2609000"/>
    <lineage>
        <taxon>Bacteria</taxon>
        <taxon>Pseudomonadati</taxon>
        <taxon>Pseudomonadota</taxon>
        <taxon>Betaproteobacteria</taxon>
        <taxon>Burkholderiales</taxon>
        <taxon>Oxalobacteraceae</taxon>
        <taxon>Telluria group</taxon>
        <taxon>Massilia</taxon>
    </lineage>
</organism>
<dbReference type="RefSeq" id="WP_167081026.1">
    <property type="nucleotide sequence ID" value="NZ_VVIW01000031.1"/>
</dbReference>
<sequence>MIDHVRYSYFDFLNRSKKTAYREAVTMRAKALMTFLSNNGLILIDPFKENGELKDDLVACISNLTPKGVAILNEPVAKWWSFVESGGDTNDISILNKSLEKMRYENSSI</sequence>
<dbReference type="EMBL" id="VVIW01000031">
    <property type="protein sequence ID" value="NHZ44393.1"/>
    <property type="molecule type" value="Genomic_DNA"/>
</dbReference>